<dbReference type="AlphaFoldDB" id="A0A6J4UE83"/>
<dbReference type="EMBL" id="CADCWE010000157">
    <property type="protein sequence ID" value="CAA9545977.1"/>
    <property type="molecule type" value="Genomic_DNA"/>
</dbReference>
<sequence>WMAPGSTTSRRRWPMRHRAGRSSSSSAVAWPAALLPRLDCARREPRRRATARALRSVKRCSRPAPRAARVSAREPAAPARAPGPHPKSARVPAFPPTPTIPRPSTRARHWKPDACATPRPTTATSRSLSASSRS</sequence>
<feature type="compositionally biased region" description="Low complexity" evidence="1">
    <location>
        <begin position="62"/>
        <end position="82"/>
    </location>
</feature>
<feature type="non-terminal residue" evidence="2">
    <location>
        <position position="134"/>
    </location>
</feature>
<feature type="compositionally biased region" description="Basic residues" evidence="1">
    <location>
        <begin position="9"/>
        <end position="20"/>
    </location>
</feature>
<feature type="compositionally biased region" description="Basic residues" evidence="1">
    <location>
        <begin position="44"/>
        <end position="61"/>
    </location>
</feature>
<feature type="compositionally biased region" description="Low complexity" evidence="1">
    <location>
        <begin position="116"/>
        <end position="134"/>
    </location>
</feature>
<feature type="region of interest" description="Disordered" evidence="1">
    <location>
        <begin position="44"/>
        <end position="134"/>
    </location>
</feature>
<feature type="non-terminal residue" evidence="2">
    <location>
        <position position="1"/>
    </location>
</feature>
<protein>
    <submittedName>
        <fullName evidence="2">Uncharacterized protein</fullName>
    </submittedName>
</protein>
<accession>A0A6J4UE83</accession>
<feature type="region of interest" description="Disordered" evidence="1">
    <location>
        <begin position="1"/>
        <end position="28"/>
    </location>
</feature>
<organism evidence="2">
    <name type="scientific">uncultured Thermomicrobiales bacterium</name>
    <dbReference type="NCBI Taxonomy" id="1645740"/>
    <lineage>
        <taxon>Bacteria</taxon>
        <taxon>Pseudomonadati</taxon>
        <taxon>Thermomicrobiota</taxon>
        <taxon>Thermomicrobia</taxon>
        <taxon>Thermomicrobiales</taxon>
        <taxon>environmental samples</taxon>
    </lineage>
</organism>
<name>A0A6J4UE83_9BACT</name>
<gene>
    <name evidence="2" type="ORF">AVDCRST_MAG73-2411</name>
</gene>
<evidence type="ECO:0000313" key="2">
    <source>
        <dbReference type="EMBL" id="CAA9545977.1"/>
    </source>
</evidence>
<proteinExistence type="predicted"/>
<reference evidence="2" key="1">
    <citation type="submission" date="2020-02" db="EMBL/GenBank/DDBJ databases">
        <authorList>
            <person name="Meier V. D."/>
        </authorList>
    </citation>
    <scope>NUCLEOTIDE SEQUENCE</scope>
    <source>
        <strain evidence="2">AVDCRST_MAG73</strain>
    </source>
</reference>
<evidence type="ECO:0000256" key="1">
    <source>
        <dbReference type="SAM" id="MobiDB-lite"/>
    </source>
</evidence>